<organism evidence="1 2">
    <name type="scientific">Bacillus sonorensis</name>
    <dbReference type="NCBI Taxonomy" id="119858"/>
    <lineage>
        <taxon>Bacteria</taxon>
        <taxon>Bacillati</taxon>
        <taxon>Bacillota</taxon>
        <taxon>Bacilli</taxon>
        <taxon>Bacillales</taxon>
        <taxon>Bacillaceae</taxon>
        <taxon>Bacillus</taxon>
    </lineage>
</organism>
<proteinExistence type="predicted"/>
<sequence>MILFFRPIDGVYFSKKGNRTKKEKEMETI</sequence>
<name>A0ABM6LC52_9BACI</name>
<dbReference type="EMBL" id="CP021920">
    <property type="protein sequence ID" value="ASB86885.1"/>
    <property type="molecule type" value="Genomic_DNA"/>
</dbReference>
<dbReference type="Proteomes" id="UP000196877">
    <property type="component" value="Chromosome"/>
</dbReference>
<keyword evidence="2" id="KW-1185">Reference proteome</keyword>
<evidence type="ECO:0000313" key="1">
    <source>
        <dbReference type="EMBL" id="ASB86885.1"/>
    </source>
</evidence>
<evidence type="ECO:0000313" key="2">
    <source>
        <dbReference type="Proteomes" id="UP000196877"/>
    </source>
</evidence>
<gene>
    <name evidence="1" type="ORF">S101395_00330</name>
</gene>
<protein>
    <submittedName>
        <fullName evidence="1">Uncharacterized protein</fullName>
    </submittedName>
</protein>
<reference evidence="1 2" key="1">
    <citation type="submission" date="2017-06" db="EMBL/GenBank/DDBJ databases">
        <title>Genome sequence of Bacillus sonorensis strain SRCM101395.</title>
        <authorList>
            <person name="Cho S.H."/>
        </authorList>
    </citation>
    <scope>NUCLEOTIDE SEQUENCE [LARGE SCALE GENOMIC DNA]</scope>
    <source>
        <strain evidence="1 2">SRCM101395</strain>
    </source>
</reference>
<accession>A0ABM6LC52</accession>